<sequence length="59" mass="7139">MEFFYRITAQERCTISIFLTTFYLLDYSNWILLVFGFIDLGFGLWTLFVLKIDRKSDKE</sequence>
<evidence type="ECO:0000256" key="1">
    <source>
        <dbReference type="SAM" id="Phobius"/>
    </source>
</evidence>
<comment type="caution">
    <text evidence="2">The sequence shown here is derived from an EMBL/GenBank/DDBJ whole genome shotgun (WGS) entry which is preliminary data.</text>
</comment>
<keyword evidence="1" id="KW-0812">Transmembrane</keyword>
<evidence type="ECO:0000313" key="2">
    <source>
        <dbReference type="EMBL" id="GAG94976.1"/>
    </source>
</evidence>
<name>X1DF12_9ZZZZ</name>
<organism evidence="2">
    <name type="scientific">marine sediment metagenome</name>
    <dbReference type="NCBI Taxonomy" id="412755"/>
    <lineage>
        <taxon>unclassified sequences</taxon>
        <taxon>metagenomes</taxon>
        <taxon>ecological metagenomes</taxon>
    </lineage>
</organism>
<gene>
    <name evidence="2" type="ORF">S01H4_40894</name>
</gene>
<proteinExistence type="predicted"/>
<accession>X1DF12</accession>
<dbReference type="EMBL" id="BART01022326">
    <property type="protein sequence ID" value="GAG94976.1"/>
    <property type="molecule type" value="Genomic_DNA"/>
</dbReference>
<keyword evidence="1" id="KW-1133">Transmembrane helix</keyword>
<dbReference type="AlphaFoldDB" id="X1DF12"/>
<feature type="transmembrane region" description="Helical" evidence="1">
    <location>
        <begin position="30"/>
        <end position="50"/>
    </location>
</feature>
<reference evidence="2" key="1">
    <citation type="journal article" date="2014" name="Front. Microbiol.">
        <title>High frequency of phylogenetically diverse reductive dehalogenase-homologous genes in deep subseafloor sedimentary metagenomes.</title>
        <authorList>
            <person name="Kawai M."/>
            <person name="Futagami T."/>
            <person name="Toyoda A."/>
            <person name="Takaki Y."/>
            <person name="Nishi S."/>
            <person name="Hori S."/>
            <person name="Arai W."/>
            <person name="Tsubouchi T."/>
            <person name="Morono Y."/>
            <person name="Uchiyama I."/>
            <person name="Ito T."/>
            <person name="Fujiyama A."/>
            <person name="Inagaki F."/>
            <person name="Takami H."/>
        </authorList>
    </citation>
    <scope>NUCLEOTIDE SEQUENCE</scope>
    <source>
        <strain evidence="2">Expedition CK06-06</strain>
    </source>
</reference>
<protein>
    <submittedName>
        <fullName evidence="2">Uncharacterized protein</fullName>
    </submittedName>
</protein>
<keyword evidence="1" id="KW-0472">Membrane</keyword>